<organism evidence="4 5">
    <name type="scientific">Clostridium hominis</name>
    <dbReference type="NCBI Taxonomy" id="2763036"/>
    <lineage>
        <taxon>Bacteria</taxon>
        <taxon>Bacillati</taxon>
        <taxon>Bacillota</taxon>
        <taxon>Clostridia</taxon>
        <taxon>Eubacteriales</taxon>
        <taxon>Clostridiaceae</taxon>
        <taxon>Clostridium</taxon>
    </lineage>
</organism>
<dbReference type="SMART" id="SM00701">
    <property type="entry name" value="PGRP"/>
    <property type="match status" value="1"/>
</dbReference>
<evidence type="ECO:0000313" key="5">
    <source>
        <dbReference type="Proteomes" id="UP000596929"/>
    </source>
</evidence>
<dbReference type="InterPro" id="IPR015510">
    <property type="entry name" value="PGRP"/>
</dbReference>
<comment type="similarity">
    <text evidence="1">Belongs to the N-acetylmuramoyl-L-alanine amidase 2 family.</text>
</comment>
<dbReference type="EMBL" id="JACOOO010000022">
    <property type="protein sequence ID" value="MBC5629409.1"/>
    <property type="molecule type" value="Genomic_DNA"/>
</dbReference>
<evidence type="ECO:0000259" key="3">
    <source>
        <dbReference type="SMART" id="SM00701"/>
    </source>
</evidence>
<dbReference type="InterPro" id="IPR006619">
    <property type="entry name" value="PGRP_domain_met/bac"/>
</dbReference>
<dbReference type="Pfam" id="PF01510">
    <property type="entry name" value="Amidase_2"/>
    <property type="match status" value="1"/>
</dbReference>
<evidence type="ECO:0000259" key="2">
    <source>
        <dbReference type="SMART" id="SM00644"/>
    </source>
</evidence>
<dbReference type="Gene3D" id="3.40.80.10">
    <property type="entry name" value="Peptidoglycan recognition protein-like"/>
    <property type="match status" value="1"/>
</dbReference>
<gene>
    <name evidence="4" type="ORF">H8S20_10965</name>
</gene>
<dbReference type="Proteomes" id="UP000596929">
    <property type="component" value="Unassembled WGS sequence"/>
</dbReference>
<dbReference type="InterPro" id="IPR002502">
    <property type="entry name" value="Amidase_domain"/>
</dbReference>
<protein>
    <submittedName>
        <fullName evidence="4">N-acetylmuramoyl-L-alanine amidase</fullName>
    </submittedName>
</protein>
<name>A0ABR7DDC2_9CLOT</name>
<dbReference type="CDD" id="cd06583">
    <property type="entry name" value="PGRP"/>
    <property type="match status" value="1"/>
</dbReference>
<dbReference type="PANTHER" id="PTHR11022:SF41">
    <property type="entry name" value="PEPTIDOGLYCAN-RECOGNITION PROTEIN LC-RELATED"/>
    <property type="match status" value="1"/>
</dbReference>
<proteinExistence type="inferred from homology"/>
<keyword evidence="5" id="KW-1185">Reference proteome</keyword>
<dbReference type="PANTHER" id="PTHR11022">
    <property type="entry name" value="PEPTIDOGLYCAN RECOGNITION PROTEIN"/>
    <property type="match status" value="1"/>
</dbReference>
<dbReference type="InterPro" id="IPR036505">
    <property type="entry name" value="Amidase/PGRP_sf"/>
</dbReference>
<accession>A0ABR7DDC2</accession>
<dbReference type="SMART" id="SM00644">
    <property type="entry name" value="Ami_2"/>
    <property type="match status" value="1"/>
</dbReference>
<feature type="domain" description="Peptidoglycan recognition protein family" evidence="3">
    <location>
        <begin position="11"/>
        <end position="131"/>
    </location>
</feature>
<reference evidence="4 5" key="1">
    <citation type="submission" date="2020-08" db="EMBL/GenBank/DDBJ databases">
        <title>Genome public.</title>
        <authorList>
            <person name="Liu C."/>
            <person name="Sun Q."/>
        </authorList>
    </citation>
    <scope>NUCLEOTIDE SEQUENCE [LARGE SCALE GENOMIC DNA]</scope>
    <source>
        <strain evidence="4 5">NSJ-6</strain>
    </source>
</reference>
<comment type="caution">
    <text evidence="4">The sequence shown here is derived from an EMBL/GenBank/DDBJ whole genome shotgun (WGS) entry which is preliminary data.</text>
</comment>
<feature type="domain" description="N-acetylmuramoyl-L-alanine amidase" evidence="2">
    <location>
        <begin position="12"/>
        <end position="139"/>
    </location>
</feature>
<sequence length="159" mass="18560">MKREINVIDLKFNEELMKIDKPRKIVIHHTHNPNLTVESTHKLHIERFKWAGIGYNYFIEKSGDIFQGRGMYVGAHAKNHNRDSIGIALAGNFDEDLPTEEQIESLVDICLEFMINYDIEPIRVIGHREIEGVEKTCPGLLFDMDKFRELLIERLDKIK</sequence>
<dbReference type="RefSeq" id="WP_186860131.1">
    <property type="nucleotide sequence ID" value="NZ_JACOOO010000022.1"/>
</dbReference>
<evidence type="ECO:0000313" key="4">
    <source>
        <dbReference type="EMBL" id="MBC5629409.1"/>
    </source>
</evidence>
<evidence type="ECO:0000256" key="1">
    <source>
        <dbReference type="ARBA" id="ARBA00007553"/>
    </source>
</evidence>
<dbReference type="SUPFAM" id="SSF55846">
    <property type="entry name" value="N-acetylmuramoyl-L-alanine amidase-like"/>
    <property type="match status" value="1"/>
</dbReference>